<dbReference type="Proteomes" id="UP001213681">
    <property type="component" value="Unassembled WGS sequence"/>
</dbReference>
<reference evidence="1" key="1">
    <citation type="submission" date="2022-12" db="EMBL/GenBank/DDBJ databases">
        <authorList>
            <person name="Petersen C."/>
        </authorList>
    </citation>
    <scope>NUCLEOTIDE SEQUENCE</scope>
    <source>
        <strain evidence="1">IBT 16125</strain>
    </source>
</reference>
<evidence type="ECO:0000313" key="1">
    <source>
        <dbReference type="EMBL" id="KAJ5443655.1"/>
    </source>
</evidence>
<dbReference type="RefSeq" id="XP_056763735.1">
    <property type="nucleotide sequence ID" value="XM_056910909.1"/>
</dbReference>
<dbReference type="AlphaFoldDB" id="A0AAD6C167"/>
<comment type="caution">
    <text evidence="1">The sequence shown here is derived from an EMBL/GenBank/DDBJ whole genome shotgun (WGS) entry which is preliminary data.</text>
</comment>
<dbReference type="EMBL" id="JAPVEA010000007">
    <property type="protein sequence ID" value="KAJ5443655.1"/>
    <property type="molecule type" value="Genomic_DNA"/>
</dbReference>
<proteinExistence type="predicted"/>
<organism evidence="1 2">
    <name type="scientific">Penicillium daleae</name>
    <dbReference type="NCBI Taxonomy" id="63821"/>
    <lineage>
        <taxon>Eukaryota</taxon>
        <taxon>Fungi</taxon>
        <taxon>Dikarya</taxon>
        <taxon>Ascomycota</taxon>
        <taxon>Pezizomycotina</taxon>
        <taxon>Eurotiomycetes</taxon>
        <taxon>Eurotiomycetidae</taxon>
        <taxon>Eurotiales</taxon>
        <taxon>Aspergillaceae</taxon>
        <taxon>Penicillium</taxon>
    </lineage>
</organism>
<evidence type="ECO:0000313" key="2">
    <source>
        <dbReference type="Proteomes" id="UP001213681"/>
    </source>
</evidence>
<accession>A0AAD6C167</accession>
<protein>
    <submittedName>
        <fullName evidence="1">Uncharacterized protein</fullName>
    </submittedName>
</protein>
<dbReference type="GeneID" id="81601152"/>
<keyword evidence="2" id="KW-1185">Reference proteome</keyword>
<gene>
    <name evidence="1" type="ORF">N7458_007527</name>
</gene>
<name>A0AAD6C167_9EURO</name>
<reference evidence="1" key="2">
    <citation type="journal article" date="2023" name="IMA Fungus">
        <title>Comparative genomic study of the Penicillium genus elucidates a diverse pangenome and 15 lateral gene transfer events.</title>
        <authorList>
            <person name="Petersen C."/>
            <person name="Sorensen T."/>
            <person name="Nielsen M.R."/>
            <person name="Sondergaard T.E."/>
            <person name="Sorensen J.L."/>
            <person name="Fitzpatrick D.A."/>
            <person name="Frisvad J.C."/>
            <person name="Nielsen K.L."/>
        </authorList>
    </citation>
    <scope>NUCLEOTIDE SEQUENCE</scope>
    <source>
        <strain evidence="1">IBT 16125</strain>
    </source>
</reference>
<sequence>MGSIDFLGVLVAGMRFPVAVDLGGLRATGKMLSSGTRSRSEAGMIDMNHDTYCGPLDRDLNLNLNLNLNQ</sequence>